<evidence type="ECO:0000313" key="10">
    <source>
        <dbReference type="EMBL" id="QGW28577.1"/>
    </source>
</evidence>
<dbReference type="Proteomes" id="UP000426027">
    <property type="component" value="Chromosome"/>
</dbReference>
<keyword evidence="11" id="KW-1185">Reference proteome</keyword>
<dbReference type="KEGG" id="fls:GLV81_11130"/>
<evidence type="ECO:0000259" key="9">
    <source>
        <dbReference type="Pfam" id="PF16757"/>
    </source>
</evidence>
<comment type="similarity">
    <text evidence="2">Belongs to the glycosyl hydrolase 29 family.</text>
</comment>
<name>A0A6I6G827_9BACT</name>
<dbReference type="GO" id="GO:0006004">
    <property type="term" value="P:fucose metabolic process"/>
    <property type="evidence" value="ECO:0007669"/>
    <property type="project" value="InterPro"/>
</dbReference>
<dbReference type="AlphaFoldDB" id="A0A6I6G827"/>
<keyword evidence="5" id="KW-0378">Hydrolase</keyword>
<organism evidence="10 11">
    <name type="scientific">Phnomibacter ginsenosidimutans</name>
    <dbReference type="NCBI Taxonomy" id="2676868"/>
    <lineage>
        <taxon>Bacteria</taxon>
        <taxon>Pseudomonadati</taxon>
        <taxon>Bacteroidota</taxon>
        <taxon>Chitinophagia</taxon>
        <taxon>Chitinophagales</taxon>
        <taxon>Chitinophagaceae</taxon>
        <taxon>Phnomibacter</taxon>
    </lineage>
</organism>
<dbReference type="GO" id="GO:0016139">
    <property type="term" value="P:glycoside catabolic process"/>
    <property type="evidence" value="ECO:0007669"/>
    <property type="project" value="TreeGrafter"/>
</dbReference>
<feature type="domain" description="Alpha-L-fucosidase C-terminal" evidence="9">
    <location>
        <begin position="469"/>
        <end position="551"/>
    </location>
</feature>
<keyword evidence="4" id="KW-0732">Signal</keyword>
<dbReference type="Pfam" id="PF01120">
    <property type="entry name" value="Alpha_L_fucos"/>
    <property type="match status" value="1"/>
</dbReference>
<dbReference type="EC" id="3.2.1.51" evidence="3"/>
<dbReference type="InterPro" id="IPR016286">
    <property type="entry name" value="FUC_metazoa-typ"/>
</dbReference>
<feature type="site" description="May be important for catalysis" evidence="7">
    <location>
        <position position="354"/>
    </location>
</feature>
<comment type="function">
    <text evidence="1">Alpha-L-fucosidase is responsible for hydrolyzing the alpha-1,6-linked fucose joined to the reducing-end N-acetylglucosamine of the carbohydrate moieties of glycoproteins.</text>
</comment>
<proteinExistence type="inferred from homology"/>
<dbReference type="InterPro" id="IPR013780">
    <property type="entry name" value="Glyco_hydro_b"/>
</dbReference>
<evidence type="ECO:0000256" key="6">
    <source>
        <dbReference type="ARBA" id="ARBA00023295"/>
    </source>
</evidence>
<gene>
    <name evidence="10" type="ORF">GLV81_11130</name>
</gene>
<dbReference type="Gene3D" id="2.60.40.1180">
    <property type="entry name" value="Golgi alpha-mannosidase II"/>
    <property type="match status" value="1"/>
</dbReference>
<evidence type="ECO:0000256" key="1">
    <source>
        <dbReference type="ARBA" id="ARBA00004071"/>
    </source>
</evidence>
<sequence length="553" mass="63327">MKRRTLLKQIGITLPALSLSHALQAERLWQQLAGNEPLLQGPFQPTWESLQTYRVPAWYQNAKFGIWAHWGPQCQPEAGDWYARGMYQEGSRQYKHHLQHYGHPSSVGFKEVIRQWKAEAWQPEELVALYKQTGARYFMAMANHHDNFDLYNSKHQQHWNATRLGPQKDIVGGWAKAAKKMDLPFGVSIHAAHAWSWYEVTQRSDQHGPMAGIPYDGNSTRADGKGTWWEGLDPQELYAQQHPLSQNSADNGMIHRQWDWGNGVCPPSAAYIQNFVNRTIDLINQYEPDILYFDDSQLPFWPISDAGLRIAAHHYNRSIKKHGQLRAVINGKILDEQQRKAMVWDIERGQANDCQPFVWQTDTCLGDWHYNRAVYDRNGYKPASMVIQTMVDVVSKNGNYLLNVPVRGNGSIDELERHILDGIGQWMKRNSECIYDTRPWKIYGEGPSTQNQAKLTAQGFNEGKTSYTAQDIRFTSKNNDLYAIVMEWPADRKVCITSLATGKPDMSLQVQQVTWLETQQPLAFSQTAAGLEVVFPDNAPQQPFAHVLKIQSH</sequence>
<dbReference type="GO" id="GO:0004560">
    <property type="term" value="F:alpha-L-fucosidase activity"/>
    <property type="evidence" value="ECO:0007669"/>
    <property type="project" value="InterPro"/>
</dbReference>
<reference evidence="10 11" key="1">
    <citation type="submission" date="2019-11" db="EMBL/GenBank/DDBJ databases">
        <authorList>
            <person name="Im W.T."/>
        </authorList>
    </citation>
    <scope>NUCLEOTIDE SEQUENCE [LARGE SCALE GENOMIC DNA]</scope>
    <source>
        <strain evidence="10 11">SB-02</strain>
    </source>
</reference>
<dbReference type="PANTHER" id="PTHR10030">
    <property type="entry name" value="ALPHA-L-FUCOSIDASE"/>
    <property type="match status" value="1"/>
</dbReference>
<dbReference type="RefSeq" id="WP_157478930.1">
    <property type="nucleotide sequence ID" value="NZ_CP046566.1"/>
</dbReference>
<dbReference type="SMART" id="SM00812">
    <property type="entry name" value="Alpha_L_fucos"/>
    <property type="match status" value="1"/>
</dbReference>
<dbReference type="InterPro" id="IPR017853">
    <property type="entry name" value="GH"/>
</dbReference>
<evidence type="ECO:0000259" key="8">
    <source>
        <dbReference type="Pfam" id="PF01120"/>
    </source>
</evidence>
<dbReference type="InterPro" id="IPR031919">
    <property type="entry name" value="Fucosidase_C"/>
</dbReference>
<dbReference type="InterPro" id="IPR000933">
    <property type="entry name" value="Glyco_hydro_29"/>
</dbReference>
<dbReference type="Gene3D" id="3.20.20.80">
    <property type="entry name" value="Glycosidases"/>
    <property type="match status" value="1"/>
</dbReference>
<evidence type="ECO:0000313" key="11">
    <source>
        <dbReference type="Proteomes" id="UP000426027"/>
    </source>
</evidence>
<evidence type="ECO:0000256" key="5">
    <source>
        <dbReference type="ARBA" id="ARBA00022801"/>
    </source>
</evidence>
<dbReference type="SUPFAM" id="SSF51445">
    <property type="entry name" value="(Trans)glycosidases"/>
    <property type="match status" value="1"/>
</dbReference>
<protein>
    <recommendedName>
        <fullName evidence="3">alpha-L-fucosidase</fullName>
        <ecNumber evidence="3">3.2.1.51</ecNumber>
    </recommendedName>
</protein>
<evidence type="ECO:0000256" key="4">
    <source>
        <dbReference type="ARBA" id="ARBA00022729"/>
    </source>
</evidence>
<keyword evidence="6" id="KW-0326">Glycosidase</keyword>
<dbReference type="EMBL" id="CP046566">
    <property type="protein sequence ID" value="QGW28577.1"/>
    <property type="molecule type" value="Genomic_DNA"/>
</dbReference>
<accession>A0A6I6G827</accession>
<evidence type="ECO:0000256" key="2">
    <source>
        <dbReference type="ARBA" id="ARBA00007951"/>
    </source>
</evidence>
<dbReference type="Pfam" id="PF16757">
    <property type="entry name" value="Fucosidase_C"/>
    <property type="match status" value="1"/>
</dbReference>
<evidence type="ECO:0000256" key="3">
    <source>
        <dbReference type="ARBA" id="ARBA00012662"/>
    </source>
</evidence>
<dbReference type="InterPro" id="IPR057739">
    <property type="entry name" value="Glyco_hydro_29_N"/>
</dbReference>
<evidence type="ECO:0000256" key="7">
    <source>
        <dbReference type="PIRSR" id="PIRSR001092-1"/>
    </source>
</evidence>
<feature type="domain" description="Glycoside hydrolase family 29 N-terminal" evidence="8">
    <location>
        <begin position="40"/>
        <end position="432"/>
    </location>
</feature>
<dbReference type="PIRSF" id="PIRSF001092">
    <property type="entry name" value="Alpha-L-fucosidase"/>
    <property type="match status" value="1"/>
</dbReference>
<dbReference type="GO" id="GO:0005764">
    <property type="term" value="C:lysosome"/>
    <property type="evidence" value="ECO:0007669"/>
    <property type="project" value="TreeGrafter"/>
</dbReference>
<dbReference type="PANTHER" id="PTHR10030:SF37">
    <property type="entry name" value="ALPHA-L-FUCOSIDASE-RELATED"/>
    <property type="match status" value="1"/>
</dbReference>